<gene>
    <name evidence="2" type="ORF">DPMN_090983</name>
</gene>
<feature type="coiled-coil region" evidence="1">
    <location>
        <begin position="91"/>
        <end position="118"/>
    </location>
</feature>
<reference evidence="2" key="2">
    <citation type="submission" date="2020-11" db="EMBL/GenBank/DDBJ databases">
        <authorList>
            <person name="McCartney M.A."/>
            <person name="Auch B."/>
            <person name="Kono T."/>
            <person name="Mallez S."/>
            <person name="Becker A."/>
            <person name="Gohl D.M."/>
            <person name="Silverstein K.A.T."/>
            <person name="Koren S."/>
            <person name="Bechman K.B."/>
            <person name="Herman A."/>
            <person name="Abrahante J.E."/>
            <person name="Garbe J."/>
        </authorList>
    </citation>
    <scope>NUCLEOTIDE SEQUENCE</scope>
    <source>
        <strain evidence="2">Duluth1</strain>
        <tissue evidence="2">Whole animal</tissue>
    </source>
</reference>
<evidence type="ECO:0000313" key="2">
    <source>
        <dbReference type="EMBL" id="KAH3848604.1"/>
    </source>
</evidence>
<organism evidence="2 3">
    <name type="scientific">Dreissena polymorpha</name>
    <name type="common">Zebra mussel</name>
    <name type="synonym">Mytilus polymorpha</name>
    <dbReference type="NCBI Taxonomy" id="45954"/>
    <lineage>
        <taxon>Eukaryota</taxon>
        <taxon>Metazoa</taxon>
        <taxon>Spiralia</taxon>
        <taxon>Lophotrochozoa</taxon>
        <taxon>Mollusca</taxon>
        <taxon>Bivalvia</taxon>
        <taxon>Autobranchia</taxon>
        <taxon>Heteroconchia</taxon>
        <taxon>Euheterodonta</taxon>
        <taxon>Imparidentia</taxon>
        <taxon>Neoheterodontei</taxon>
        <taxon>Myida</taxon>
        <taxon>Dreissenoidea</taxon>
        <taxon>Dreissenidae</taxon>
        <taxon>Dreissena</taxon>
    </lineage>
</organism>
<name>A0A9D4KZN2_DREPO</name>
<proteinExistence type="predicted"/>
<comment type="caution">
    <text evidence="2">The sequence shown here is derived from an EMBL/GenBank/DDBJ whole genome shotgun (WGS) entry which is preliminary data.</text>
</comment>
<keyword evidence="3" id="KW-1185">Reference proteome</keyword>
<keyword evidence="1" id="KW-0175">Coiled coil</keyword>
<evidence type="ECO:0000313" key="3">
    <source>
        <dbReference type="Proteomes" id="UP000828390"/>
    </source>
</evidence>
<protein>
    <submittedName>
        <fullName evidence="2">Uncharacterized protein</fullName>
    </submittedName>
</protein>
<dbReference type="Proteomes" id="UP000828390">
    <property type="component" value="Unassembled WGS sequence"/>
</dbReference>
<evidence type="ECO:0000256" key="1">
    <source>
        <dbReference type="SAM" id="Coils"/>
    </source>
</evidence>
<sequence>MNNHSTPVQGKRPEKRDLSTSCIDIETESKKIKSLTLTSCRIVKSSTKSNLSRRTWSASPKKMHALFKSDLDDMVRSVVQAFIPQVITGINASLNDIIESLTQENTHLKNQLAGVMCEADRAEQYSRRNCQRMTGIPEARDEDTDNIIVTMAKDLGAELSIAATAKDRQNTPVKRPGTLLSSLFHTEPGKNFTV</sequence>
<accession>A0A9D4KZN2</accession>
<dbReference type="EMBL" id="JAIWYP010000003">
    <property type="protein sequence ID" value="KAH3848604.1"/>
    <property type="molecule type" value="Genomic_DNA"/>
</dbReference>
<reference evidence="2" key="1">
    <citation type="journal article" date="2019" name="bioRxiv">
        <title>The Genome of the Zebra Mussel, Dreissena polymorpha: A Resource for Invasive Species Research.</title>
        <authorList>
            <person name="McCartney M.A."/>
            <person name="Auch B."/>
            <person name="Kono T."/>
            <person name="Mallez S."/>
            <person name="Zhang Y."/>
            <person name="Obille A."/>
            <person name="Becker A."/>
            <person name="Abrahante J.E."/>
            <person name="Garbe J."/>
            <person name="Badalamenti J.P."/>
            <person name="Herman A."/>
            <person name="Mangelson H."/>
            <person name="Liachko I."/>
            <person name="Sullivan S."/>
            <person name="Sone E.D."/>
            <person name="Koren S."/>
            <person name="Silverstein K.A.T."/>
            <person name="Beckman K.B."/>
            <person name="Gohl D.M."/>
        </authorList>
    </citation>
    <scope>NUCLEOTIDE SEQUENCE</scope>
    <source>
        <strain evidence="2">Duluth1</strain>
        <tissue evidence="2">Whole animal</tissue>
    </source>
</reference>
<dbReference type="AlphaFoldDB" id="A0A9D4KZN2"/>